<dbReference type="GO" id="GO:0016757">
    <property type="term" value="F:glycosyltransferase activity"/>
    <property type="evidence" value="ECO:0007669"/>
    <property type="project" value="UniProtKB-KW"/>
</dbReference>
<evidence type="ECO:0000256" key="2">
    <source>
        <dbReference type="ARBA" id="ARBA00022676"/>
    </source>
</evidence>
<dbReference type="SUPFAM" id="SSF53448">
    <property type="entry name" value="Nucleotide-diphospho-sugar transferases"/>
    <property type="match status" value="1"/>
</dbReference>
<keyword evidence="3 5" id="KW-0808">Transferase</keyword>
<sequence length="302" mass="33102">MGDALVKSEADWPDVAVVIPVYGMENRLRLCLNALQSQDYPGKYVAIVIDNGPAFTIEDIGQDYPAVKFMHEPRPGSYAARNRGLAAAAAPFLAFTDADCVPDPAWLRNGVRTLLENPDAGLAGGHIAVSPAAETAPTTAEFLEMATGFPQKTYIEREKFAATANMFTRREVFEDVGLFNASLNSGGDLDWGRRVAAKGYPLIYCKDAIVTHPARLAGEMEAKLYRTVCGARDRAPSWGACLKFIARYLVPPRKRILAVARYSHPAFTPGKKAAVMMYCIYTNWLAAFYRLRLQVTGGKSAR</sequence>
<dbReference type="CDD" id="cd00761">
    <property type="entry name" value="Glyco_tranf_GTA_type"/>
    <property type="match status" value="1"/>
</dbReference>
<gene>
    <name evidence="5" type="ORF">DI626_01355</name>
</gene>
<evidence type="ECO:0000256" key="1">
    <source>
        <dbReference type="ARBA" id="ARBA00006739"/>
    </source>
</evidence>
<reference evidence="5 6" key="1">
    <citation type="submission" date="2017-08" db="EMBL/GenBank/DDBJ databases">
        <title>Infants hospitalized years apart are colonized by the same room-sourced microbial strains.</title>
        <authorList>
            <person name="Brooks B."/>
            <person name="Olm M.R."/>
            <person name="Firek B.A."/>
            <person name="Baker R."/>
            <person name="Thomas B.C."/>
            <person name="Morowitz M.J."/>
            <person name="Banfield J.F."/>
        </authorList>
    </citation>
    <scope>NUCLEOTIDE SEQUENCE [LARGE SCALE GENOMIC DNA]</scope>
    <source>
        <strain evidence="5">S2_018_000_R2_104</strain>
    </source>
</reference>
<dbReference type="EMBL" id="QFNK01000012">
    <property type="protein sequence ID" value="PZO88626.1"/>
    <property type="molecule type" value="Genomic_DNA"/>
</dbReference>
<dbReference type="PANTHER" id="PTHR43179:SF12">
    <property type="entry name" value="GALACTOFURANOSYLTRANSFERASE GLFT2"/>
    <property type="match status" value="1"/>
</dbReference>
<evidence type="ECO:0000256" key="3">
    <source>
        <dbReference type="ARBA" id="ARBA00022679"/>
    </source>
</evidence>
<dbReference type="PANTHER" id="PTHR43179">
    <property type="entry name" value="RHAMNOSYLTRANSFERASE WBBL"/>
    <property type="match status" value="1"/>
</dbReference>
<feature type="domain" description="Glycosyltransferase 2-like" evidence="4">
    <location>
        <begin position="17"/>
        <end position="176"/>
    </location>
</feature>
<evidence type="ECO:0000259" key="4">
    <source>
        <dbReference type="Pfam" id="PF00535"/>
    </source>
</evidence>
<dbReference type="Pfam" id="PF00535">
    <property type="entry name" value="Glycos_transf_2"/>
    <property type="match status" value="1"/>
</dbReference>
<keyword evidence="2" id="KW-0328">Glycosyltransferase</keyword>
<name>A0A2W5A565_9BACT</name>
<accession>A0A2W5A565</accession>
<comment type="caution">
    <text evidence="5">The sequence shown here is derived from an EMBL/GenBank/DDBJ whole genome shotgun (WGS) entry which is preliminary data.</text>
</comment>
<dbReference type="AlphaFoldDB" id="A0A2W5A565"/>
<dbReference type="InterPro" id="IPR001173">
    <property type="entry name" value="Glyco_trans_2-like"/>
</dbReference>
<dbReference type="Gene3D" id="3.90.550.10">
    <property type="entry name" value="Spore Coat Polysaccharide Biosynthesis Protein SpsA, Chain A"/>
    <property type="match status" value="1"/>
</dbReference>
<organism evidence="5 6">
    <name type="scientific">Micavibrio aeruginosavorus</name>
    <dbReference type="NCBI Taxonomy" id="349221"/>
    <lineage>
        <taxon>Bacteria</taxon>
        <taxon>Pseudomonadati</taxon>
        <taxon>Bdellovibrionota</taxon>
        <taxon>Bdellovibrionia</taxon>
        <taxon>Bdellovibrionales</taxon>
        <taxon>Pseudobdellovibrionaceae</taxon>
        <taxon>Micavibrio</taxon>
    </lineage>
</organism>
<protein>
    <submittedName>
        <fullName evidence="5">Glycosyl transferase</fullName>
    </submittedName>
</protein>
<comment type="similarity">
    <text evidence="1">Belongs to the glycosyltransferase 2 family.</text>
</comment>
<evidence type="ECO:0000313" key="5">
    <source>
        <dbReference type="EMBL" id="PZO88626.1"/>
    </source>
</evidence>
<dbReference type="InterPro" id="IPR029044">
    <property type="entry name" value="Nucleotide-diphossugar_trans"/>
</dbReference>
<dbReference type="Proteomes" id="UP000249557">
    <property type="component" value="Unassembled WGS sequence"/>
</dbReference>
<evidence type="ECO:0000313" key="6">
    <source>
        <dbReference type="Proteomes" id="UP000249557"/>
    </source>
</evidence>
<proteinExistence type="inferred from homology"/>